<evidence type="ECO:0000313" key="2">
    <source>
        <dbReference type="EMBL" id="KAK1947700.1"/>
    </source>
</evidence>
<gene>
    <name evidence="2" type="ORF">P3T76_001710</name>
</gene>
<proteinExistence type="predicted"/>
<dbReference type="AlphaFoldDB" id="A0AAD9H0F6"/>
<comment type="caution">
    <text evidence="2">The sequence shown here is derived from an EMBL/GenBank/DDBJ whole genome shotgun (WGS) entry which is preliminary data.</text>
</comment>
<evidence type="ECO:0000313" key="3">
    <source>
        <dbReference type="Proteomes" id="UP001259832"/>
    </source>
</evidence>
<feature type="region of interest" description="Disordered" evidence="1">
    <location>
        <begin position="1"/>
        <end position="20"/>
    </location>
</feature>
<accession>A0AAD9H0F6</accession>
<reference evidence="2" key="1">
    <citation type="submission" date="2023-08" db="EMBL/GenBank/DDBJ databases">
        <title>Reference Genome Resource for the Citrus Pathogen Phytophthora citrophthora.</title>
        <authorList>
            <person name="Moller H."/>
            <person name="Coetzee B."/>
            <person name="Rose L.J."/>
            <person name="Van Niekerk J.M."/>
        </authorList>
    </citation>
    <scope>NUCLEOTIDE SEQUENCE</scope>
    <source>
        <strain evidence="2">STE-U-9442</strain>
    </source>
</reference>
<protein>
    <submittedName>
        <fullName evidence="2">Uncharacterized protein</fullName>
    </submittedName>
</protein>
<organism evidence="2 3">
    <name type="scientific">Phytophthora citrophthora</name>
    <dbReference type="NCBI Taxonomy" id="4793"/>
    <lineage>
        <taxon>Eukaryota</taxon>
        <taxon>Sar</taxon>
        <taxon>Stramenopiles</taxon>
        <taxon>Oomycota</taxon>
        <taxon>Peronosporomycetes</taxon>
        <taxon>Peronosporales</taxon>
        <taxon>Peronosporaceae</taxon>
        <taxon>Phytophthora</taxon>
    </lineage>
</organism>
<dbReference type="EMBL" id="JASMQC010000002">
    <property type="protein sequence ID" value="KAK1947700.1"/>
    <property type="molecule type" value="Genomic_DNA"/>
</dbReference>
<name>A0AAD9H0F6_9STRA</name>
<sequence>MLRRHKRKRVESVAAGDSADDDEWSISANLIDDTVASIQLMMNRNSDSFAGLSLPPAVIWHQL</sequence>
<dbReference type="Proteomes" id="UP001259832">
    <property type="component" value="Unassembled WGS sequence"/>
</dbReference>
<evidence type="ECO:0000256" key="1">
    <source>
        <dbReference type="SAM" id="MobiDB-lite"/>
    </source>
</evidence>
<keyword evidence="3" id="KW-1185">Reference proteome</keyword>